<dbReference type="Pfam" id="PF05400">
    <property type="entry name" value="FliT"/>
    <property type="match status" value="1"/>
</dbReference>
<evidence type="ECO:0000313" key="8">
    <source>
        <dbReference type="EMBL" id="SCC27872.1"/>
    </source>
</evidence>
<evidence type="ECO:0000256" key="1">
    <source>
        <dbReference type="ARBA" id="ARBA00004514"/>
    </source>
</evidence>
<dbReference type="OrthoDB" id="2353131at2"/>
<dbReference type="Proteomes" id="UP000181997">
    <property type="component" value="Unassembled WGS sequence"/>
</dbReference>
<proteinExistence type="inferred from homology"/>
<protein>
    <recommendedName>
        <fullName evidence="7">Flagellar protein FliT</fullName>
    </recommendedName>
</protein>
<keyword evidence="4" id="KW-0143">Chaperone</keyword>
<reference evidence="9" key="1">
    <citation type="submission" date="2016-08" db="EMBL/GenBank/DDBJ databases">
        <authorList>
            <person name="Varghese N."/>
            <person name="Submissions Spin"/>
        </authorList>
    </citation>
    <scope>NUCLEOTIDE SEQUENCE [LARGE SCALE GENOMIC DNA]</scope>
    <source>
        <strain evidence="9">SGD-1123</strain>
    </source>
</reference>
<keyword evidence="8" id="KW-0282">Flagellum</keyword>
<evidence type="ECO:0000256" key="2">
    <source>
        <dbReference type="ARBA" id="ARBA00022490"/>
    </source>
</evidence>
<evidence type="ECO:0000313" key="9">
    <source>
        <dbReference type="Proteomes" id="UP000181997"/>
    </source>
</evidence>
<keyword evidence="3" id="KW-1005">Bacterial flagellum biogenesis</keyword>
<evidence type="ECO:0000256" key="3">
    <source>
        <dbReference type="ARBA" id="ARBA00022795"/>
    </source>
</evidence>
<evidence type="ECO:0000256" key="6">
    <source>
        <dbReference type="ARBA" id="ARBA00093785"/>
    </source>
</evidence>
<keyword evidence="2" id="KW-0963">Cytoplasm</keyword>
<evidence type="ECO:0000256" key="5">
    <source>
        <dbReference type="ARBA" id="ARBA00093765"/>
    </source>
</evidence>
<keyword evidence="8" id="KW-0966">Cell projection</keyword>
<comment type="function">
    <text evidence="5">May act as an export chaperone for the filament capping protein FliD.</text>
</comment>
<dbReference type="EMBL" id="FMAU01000005">
    <property type="protein sequence ID" value="SCC27872.1"/>
    <property type="molecule type" value="Genomic_DNA"/>
</dbReference>
<keyword evidence="8" id="KW-0969">Cilium</keyword>
<comment type="subcellular location">
    <subcellularLocation>
        <location evidence="1">Cytoplasm</location>
        <location evidence="1">Cytosol</location>
    </subcellularLocation>
</comment>
<keyword evidence="9" id="KW-1185">Reference proteome</keyword>
<comment type="similarity">
    <text evidence="6">Belongs to the bacillales FliT family.</text>
</comment>
<evidence type="ECO:0000256" key="7">
    <source>
        <dbReference type="ARBA" id="ARBA00093797"/>
    </source>
</evidence>
<gene>
    <name evidence="8" type="ORF">GA0061094_3635</name>
</gene>
<dbReference type="InterPro" id="IPR008622">
    <property type="entry name" value="FliT"/>
</dbReference>
<evidence type="ECO:0000256" key="4">
    <source>
        <dbReference type="ARBA" id="ARBA00023186"/>
    </source>
</evidence>
<accession>A0A0V8HBI2</accession>
<dbReference type="AlphaFoldDB" id="A0A0V8HBI2"/>
<organism evidence="8 9">
    <name type="scientific">[Bacillus] enclensis</name>
    <dbReference type="NCBI Taxonomy" id="1402860"/>
    <lineage>
        <taxon>Bacteria</taxon>
        <taxon>Bacillati</taxon>
        <taxon>Bacillota</taxon>
        <taxon>Bacilli</taxon>
        <taxon>Bacillales</taxon>
        <taxon>Bacillaceae</taxon>
        <taxon>Rossellomorea</taxon>
    </lineage>
</organism>
<name>A0A0V8HBI2_9BACI</name>
<dbReference type="RefSeq" id="WP_058299564.1">
    <property type="nucleotide sequence ID" value="NZ_FMAU01000005.1"/>
</dbReference>
<sequence>MSSVLLCHSITKQLKEAVEGLADADRESIIETIEKLLAERQTLLGSIKPPFSVDEQLLGKEMMEWNQEIDRKLILLRTEIKRDMNGLNKKKSSAQRYTNPYQSLQHDGMFYDKKK</sequence>